<feature type="signal peptide" evidence="1">
    <location>
        <begin position="1"/>
        <end position="20"/>
    </location>
</feature>
<proteinExistence type="predicted"/>
<dbReference type="AlphaFoldDB" id="A0A9D4FFV3"/>
<evidence type="ECO:0000256" key="1">
    <source>
        <dbReference type="SAM" id="SignalP"/>
    </source>
</evidence>
<organism evidence="2 3">
    <name type="scientific">Dreissena polymorpha</name>
    <name type="common">Zebra mussel</name>
    <name type="synonym">Mytilus polymorpha</name>
    <dbReference type="NCBI Taxonomy" id="45954"/>
    <lineage>
        <taxon>Eukaryota</taxon>
        <taxon>Metazoa</taxon>
        <taxon>Spiralia</taxon>
        <taxon>Lophotrochozoa</taxon>
        <taxon>Mollusca</taxon>
        <taxon>Bivalvia</taxon>
        <taxon>Autobranchia</taxon>
        <taxon>Heteroconchia</taxon>
        <taxon>Euheterodonta</taxon>
        <taxon>Imparidentia</taxon>
        <taxon>Neoheterodontei</taxon>
        <taxon>Myida</taxon>
        <taxon>Dreissenoidea</taxon>
        <taxon>Dreissenidae</taxon>
        <taxon>Dreissena</taxon>
    </lineage>
</organism>
<accession>A0A9D4FFV3</accession>
<evidence type="ECO:0000313" key="3">
    <source>
        <dbReference type="Proteomes" id="UP000828390"/>
    </source>
</evidence>
<gene>
    <name evidence="2" type="ORF">DPMN_150510</name>
</gene>
<comment type="caution">
    <text evidence="2">The sequence shown here is derived from an EMBL/GenBank/DDBJ whole genome shotgun (WGS) entry which is preliminary data.</text>
</comment>
<reference evidence="2" key="1">
    <citation type="journal article" date="2019" name="bioRxiv">
        <title>The Genome of the Zebra Mussel, Dreissena polymorpha: A Resource for Invasive Species Research.</title>
        <authorList>
            <person name="McCartney M.A."/>
            <person name="Auch B."/>
            <person name="Kono T."/>
            <person name="Mallez S."/>
            <person name="Zhang Y."/>
            <person name="Obille A."/>
            <person name="Becker A."/>
            <person name="Abrahante J.E."/>
            <person name="Garbe J."/>
            <person name="Badalamenti J.P."/>
            <person name="Herman A."/>
            <person name="Mangelson H."/>
            <person name="Liachko I."/>
            <person name="Sullivan S."/>
            <person name="Sone E.D."/>
            <person name="Koren S."/>
            <person name="Silverstein K.A.T."/>
            <person name="Beckman K.B."/>
            <person name="Gohl D.M."/>
        </authorList>
    </citation>
    <scope>NUCLEOTIDE SEQUENCE</scope>
    <source>
        <strain evidence="2">Duluth1</strain>
        <tissue evidence="2">Whole animal</tissue>
    </source>
</reference>
<name>A0A9D4FFV3_DREPO</name>
<keyword evidence="3" id="KW-1185">Reference proteome</keyword>
<feature type="chain" id="PRO_5039323960" evidence="1">
    <location>
        <begin position="21"/>
        <end position="117"/>
    </location>
</feature>
<sequence length="117" mass="13216">MTLKMSLTLFLAILQSKCMAGFDWLNSVAEPIVLLVTLAGLLNECLVLWTHNPSLESDHTDLDTENVETEMTLSKLAVKELTIACLKQLQTSWKGMDDDIFMNGNVNELKQTSHIYW</sequence>
<dbReference type="Proteomes" id="UP000828390">
    <property type="component" value="Unassembled WGS sequence"/>
</dbReference>
<dbReference type="EMBL" id="JAIWYP010000007">
    <property type="protein sequence ID" value="KAH3796934.1"/>
    <property type="molecule type" value="Genomic_DNA"/>
</dbReference>
<evidence type="ECO:0000313" key="2">
    <source>
        <dbReference type="EMBL" id="KAH3796934.1"/>
    </source>
</evidence>
<keyword evidence="1" id="KW-0732">Signal</keyword>
<protein>
    <submittedName>
        <fullName evidence="2">Uncharacterized protein</fullName>
    </submittedName>
</protein>
<reference evidence="2" key="2">
    <citation type="submission" date="2020-11" db="EMBL/GenBank/DDBJ databases">
        <authorList>
            <person name="McCartney M.A."/>
            <person name="Auch B."/>
            <person name="Kono T."/>
            <person name="Mallez S."/>
            <person name="Becker A."/>
            <person name="Gohl D.M."/>
            <person name="Silverstein K.A.T."/>
            <person name="Koren S."/>
            <person name="Bechman K.B."/>
            <person name="Herman A."/>
            <person name="Abrahante J.E."/>
            <person name="Garbe J."/>
        </authorList>
    </citation>
    <scope>NUCLEOTIDE SEQUENCE</scope>
    <source>
        <strain evidence="2">Duluth1</strain>
        <tissue evidence="2">Whole animal</tissue>
    </source>
</reference>